<protein>
    <submittedName>
        <fullName evidence="2">Uncharacterized protein</fullName>
    </submittedName>
</protein>
<proteinExistence type="predicted"/>
<dbReference type="AlphaFoldDB" id="A0A0H4X1P4"/>
<dbReference type="STRING" id="1297742.A176_004690"/>
<feature type="region of interest" description="Disordered" evidence="1">
    <location>
        <begin position="1"/>
        <end position="44"/>
    </location>
</feature>
<feature type="compositionally biased region" description="Gly residues" evidence="1">
    <location>
        <begin position="1"/>
        <end position="10"/>
    </location>
</feature>
<name>A0A0H4X1P4_9BACT</name>
<evidence type="ECO:0000313" key="2">
    <source>
        <dbReference type="EMBL" id="AKQ67778.1"/>
    </source>
</evidence>
<evidence type="ECO:0000256" key="1">
    <source>
        <dbReference type="SAM" id="MobiDB-lite"/>
    </source>
</evidence>
<keyword evidence="3" id="KW-1185">Reference proteome</keyword>
<reference evidence="2 3" key="1">
    <citation type="journal article" date="2016" name="PLoS ONE">
        <title>Complete Genome Sequence and Comparative Genomics of a Novel Myxobacterium Myxococcus hansupus.</title>
        <authorList>
            <person name="Sharma G."/>
            <person name="Narwani T."/>
            <person name="Subramanian S."/>
        </authorList>
    </citation>
    <scope>NUCLEOTIDE SEQUENCE [LARGE SCALE GENOMIC DNA]</scope>
    <source>
        <strain evidence="3">mixupus</strain>
    </source>
</reference>
<accession>A0A0H4X1P4</accession>
<dbReference type="Proteomes" id="UP000009026">
    <property type="component" value="Chromosome"/>
</dbReference>
<evidence type="ECO:0000313" key="3">
    <source>
        <dbReference type="Proteomes" id="UP000009026"/>
    </source>
</evidence>
<sequence>MQGESHGGGCCHAPRRSGAPPACGRASGPGAEPDGPGCDTRAERRYPSDSNVIACPLAPPRAPAAVCRGR</sequence>
<organism evidence="2 3">
    <name type="scientific">Pseudomyxococcus hansupus</name>
    <dbReference type="NCBI Taxonomy" id="1297742"/>
    <lineage>
        <taxon>Bacteria</taxon>
        <taxon>Pseudomonadati</taxon>
        <taxon>Myxococcota</taxon>
        <taxon>Myxococcia</taxon>
        <taxon>Myxococcales</taxon>
        <taxon>Cystobacterineae</taxon>
        <taxon>Myxococcaceae</taxon>
        <taxon>Pseudomyxococcus</taxon>
    </lineage>
</organism>
<dbReference type="EMBL" id="CP012109">
    <property type="protein sequence ID" value="AKQ67778.1"/>
    <property type="molecule type" value="Genomic_DNA"/>
</dbReference>
<dbReference type="KEGG" id="mym:A176_004690"/>
<gene>
    <name evidence="2" type="ORF">A176_004690</name>
</gene>